<sequence>MADIISIKAERRTEFGKGAARRIRREDKVPAVMYGHGIDPIHVTLPGHATLLALRSENPLLSIEIEGEDAQLALPREVQRDVIRGFVRHVDLVTVRRGEKVTVSVALHLEGEPEPGTVATVDSNEIEVLADPLNIPEQLVVDVTDLPAGHSIALGEISLPEGVELTGDPEDIAVSIVVPAAEPEPSEETEADADEADAEDEAE</sequence>
<dbReference type="AlphaFoldDB" id="A0A344UW21"/>
<feature type="domain" description="Large ribosomal subunit protein bL25 beta" evidence="8">
    <location>
        <begin position="100"/>
        <end position="179"/>
    </location>
</feature>
<feature type="domain" description="Large ribosomal subunit protein bL25 L25" evidence="7">
    <location>
        <begin position="7"/>
        <end position="92"/>
    </location>
</feature>
<dbReference type="KEGG" id="acij:JS278_02327"/>
<dbReference type="SUPFAM" id="SSF50715">
    <property type="entry name" value="Ribosomal protein L25-like"/>
    <property type="match status" value="1"/>
</dbReference>
<proteinExistence type="inferred from homology"/>
<dbReference type="CDD" id="cd00495">
    <property type="entry name" value="Ribosomal_L25_TL5_CTC"/>
    <property type="match status" value="1"/>
</dbReference>
<keyword evidence="4 5" id="KW-0687">Ribonucleoprotein</keyword>
<dbReference type="HAMAP" id="MF_01334">
    <property type="entry name" value="Ribosomal_bL25_CTC"/>
    <property type="match status" value="1"/>
</dbReference>
<name>A0A344UW21_9ACTN</name>
<dbReference type="GO" id="GO:0003735">
    <property type="term" value="F:structural constituent of ribosome"/>
    <property type="evidence" value="ECO:0007669"/>
    <property type="project" value="InterPro"/>
</dbReference>
<dbReference type="NCBIfam" id="TIGR00731">
    <property type="entry name" value="bL25_bact_ctc"/>
    <property type="match status" value="1"/>
</dbReference>
<dbReference type="InterPro" id="IPR020057">
    <property type="entry name" value="Ribosomal_bL25_b-dom"/>
</dbReference>
<evidence type="ECO:0000256" key="2">
    <source>
        <dbReference type="ARBA" id="ARBA00022884"/>
    </source>
</evidence>
<dbReference type="InterPro" id="IPR020930">
    <property type="entry name" value="Ribosomal_uL5_bac-type"/>
</dbReference>
<dbReference type="RefSeq" id="WP_114045339.1">
    <property type="nucleotide sequence ID" value="NZ_CP025198.1"/>
</dbReference>
<dbReference type="GO" id="GO:0006412">
    <property type="term" value="P:translation"/>
    <property type="evidence" value="ECO:0007669"/>
    <property type="project" value="UniProtKB-UniRule"/>
</dbReference>
<dbReference type="PANTHER" id="PTHR33284">
    <property type="entry name" value="RIBOSOMAL PROTEIN L25/GLN-TRNA SYNTHETASE, ANTI-CODON-BINDING DOMAIN-CONTAINING PROTEIN"/>
    <property type="match status" value="1"/>
</dbReference>
<evidence type="ECO:0000256" key="1">
    <source>
        <dbReference type="ARBA" id="ARBA00022730"/>
    </source>
</evidence>
<accession>A0A344UW21</accession>
<feature type="compositionally biased region" description="Acidic residues" evidence="6">
    <location>
        <begin position="184"/>
        <end position="203"/>
    </location>
</feature>
<keyword evidence="10" id="KW-1185">Reference proteome</keyword>
<evidence type="ECO:0000256" key="3">
    <source>
        <dbReference type="ARBA" id="ARBA00022980"/>
    </source>
</evidence>
<keyword evidence="1 5" id="KW-0699">rRNA-binding</keyword>
<evidence type="ECO:0000256" key="6">
    <source>
        <dbReference type="SAM" id="MobiDB-lite"/>
    </source>
</evidence>
<evidence type="ECO:0000259" key="7">
    <source>
        <dbReference type="Pfam" id="PF01386"/>
    </source>
</evidence>
<keyword evidence="3 5" id="KW-0689">Ribosomal protein</keyword>
<evidence type="ECO:0000313" key="9">
    <source>
        <dbReference type="EMBL" id="AXE39469.1"/>
    </source>
</evidence>
<dbReference type="Pfam" id="PF01386">
    <property type="entry name" value="Ribosomal_L25p"/>
    <property type="match status" value="1"/>
</dbReference>
<feature type="region of interest" description="Disordered" evidence="6">
    <location>
        <begin position="179"/>
        <end position="203"/>
    </location>
</feature>
<gene>
    <name evidence="5 9" type="primary">rplY</name>
    <name evidence="5" type="synonym">ctc</name>
    <name evidence="9" type="ORF">JS278_02327</name>
</gene>
<comment type="similarity">
    <text evidence="5">Belongs to the bacterial ribosomal protein bL25 family. CTC subfamily.</text>
</comment>
<dbReference type="PANTHER" id="PTHR33284:SF1">
    <property type="entry name" value="RIBOSOMAL PROTEIN L25_GLN-TRNA SYNTHETASE, ANTI-CODON-BINDING DOMAIN-CONTAINING PROTEIN"/>
    <property type="match status" value="1"/>
</dbReference>
<dbReference type="InterPro" id="IPR020056">
    <property type="entry name" value="Rbsml_bL25/Gln-tRNA_synth_N"/>
</dbReference>
<dbReference type="OrthoDB" id="5242980at2"/>
<organism evidence="9 10">
    <name type="scientific">Acidipropionibacterium virtanenii</name>
    <dbReference type="NCBI Taxonomy" id="2057246"/>
    <lineage>
        <taxon>Bacteria</taxon>
        <taxon>Bacillati</taxon>
        <taxon>Actinomycetota</taxon>
        <taxon>Actinomycetes</taxon>
        <taxon>Propionibacteriales</taxon>
        <taxon>Propionibacteriaceae</taxon>
        <taxon>Acidipropionibacterium</taxon>
    </lineage>
</organism>
<comment type="function">
    <text evidence="5">This is one of the proteins that binds to the 5S RNA in the ribosome where it forms part of the central protuberance.</text>
</comment>
<evidence type="ECO:0000256" key="4">
    <source>
        <dbReference type="ARBA" id="ARBA00023274"/>
    </source>
</evidence>
<dbReference type="NCBIfam" id="NF004131">
    <property type="entry name" value="PRK05618.2-1"/>
    <property type="match status" value="1"/>
</dbReference>
<dbReference type="EMBL" id="CP025198">
    <property type="protein sequence ID" value="AXE39469.1"/>
    <property type="molecule type" value="Genomic_DNA"/>
</dbReference>
<dbReference type="GO" id="GO:0008097">
    <property type="term" value="F:5S rRNA binding"/>
    <property type="evidence" value="ECO:0007669"/>
    <property type="project" value="InterPro"/>
</dbReference>
<dbReference type="Gene3D" id="2.40.240.10">
    <property type="entry name" value="Ribosomal Protein L25, Chain P"/>
    <property type="match status" value="1"/>
</dbReference>
<evidence type="ECO:0000259" key="8">
    <source>
        <dbReference type="Pfam" id="PF14693"/>
    </source>
</evidence>
<dbReference type="InterPro" id="IPR001021">
    <property type="entry name" value="Ribosomal_bL25_long"/>
</dbReference>
<dbReference type="InterPro" id="IPR011035">
    <property type="entry name" value="Ribosomal_bL25/Gln-tRNA_synth"/>
</dbReference>
<dbReference type="Proteomes" id="UP000251995">
    <property type="component" value="Chromosome"/>
</dbReference>
<dbReference type="Gene3D" id="2.170.120.20">
    <property type="entry name" value="Ribosomal protein L25, beta domain"/>
    <property type="match status" value="1"/>
</dbReference>
<dbReference type="InterPro" id="IPR029751">
    <property type="entry name" value="Ribosomal_L25_dom"/>
</dbReference>
<reference evidence="9 10" key="1">
    <citation type="submission" date="2017-12" db="EMBL/GenBank/DDBJ databases">
        <title>The whole genome sequence of the Acidipropionibacterium virtanenii sp. nov. type strain JS278.</title>
        <authorList>
            <person name="Laine P."/>
            <person name="Deptula P."/>
            <person name="Varmanen P."/>
            <person name="Auvinen P."/>
        </authorList>
    </citation>
    <scope>NUCLEOTIDE SEQUENCE [LARGE SCALE GENOMIC DNA]</scope>
    <source>
        <strain evidence="9 10">JS278</strain>
    </source>
</reference>
<dbReference type="GO" id="GO:0022625">
    <property type="term" value="C:cytosolic large ribosomal subunit"/>
    <property type="evidence" value="ECO:0007669"/>
    <property type="project" value="TreeGrafter"/>
</dbReference>
<dbReference type="InterPro" id="IPR037121">
    <property type="entry name" value="Ribosomal_bL25_C"/>
</dbReference>
<evidence type="ECO:0000313" key="10">
    <source>
        <dbReference type="Proteomes" id="UP000251995"/>
    </source>
</evidence>
<protein>
    <recommendedName>
        <fullName evidence="5">Large ribosomal subunit protein bL25</fullName>
    </recommendedName>
    <alternativeName>
        <fullName evidence="5">General stress protein CTC</fullName>
    </alternativeName>
</protein>
<keyword evidence="2 5" id="KW-0694">RNA-binding</keyword>
<comment type="subunit">
    <text evidence="5">Part of the 50S ribosomal subunit; part of the 5S rRNA/L5/L18/L25 subcomplex. Contacts the 5S rRNA. Binds to the 5S rRNA independently of L5 and L18.</text>
</comment>
<evidence type="ECO:0000256" key="5">
    <source>
        <dbReference type="HAMAP-Rule" id="MF_01334"/>
    </source>
</evidence>
<dbReference type="Pfam" id="PF14693">
    <property type="entry name" value="Ribosomal_TL5_C"/>
    <property type="match status" value="1"/>
</dbReference>